<protein>
    <submittedName>
        <fullName evidence="1">Uncharacterized protein</fullName>
    </submittedName>
</protein>
<proteinExistence type="predicted"/>
<accession>A0A0C2FQI3</accession>
<name>A0A0C2FQI3_9BILA</name>
<dbReference type="AlphaFoldDB" id="A0A0C2FQI3"/>
<dbReference type="Proteomes" id="UP000054047">
    <property type="component" value="Unassembled WGS sequence"/>
</dbReference>
<organism evidence="1 2">
    <name type="scientific">Ancylostoma duodenale</name>
    <dbReference type="NCBI Taxonomy" id="51022"/>
    <lineage>
        <taxon>Eukaryota</taxon>
        <taxon>Metazoa</taxon>
        <taxon>Ecdysozoa</taxon>
        <taxon>Nematoda</taxon>
        <taxon>Chromadorea</taxon>
        <taxon>Rhabditida</taxon>
        <taxon>Rhabditina</taxon>
        <taxon>Rhabditomorpha</taxon>
        <taxon>Strongyloidea</taxon>
        <taxon>Ancylostomatidae</taxon>
        <taxon>Ancylostomatinae</taxon>
        <taxon>Ancylostoma</taxon>
    </lineage>
</organism>
<keyword evidence="2" id="KW-1185">Reference proteome</keyword>
<dbReference type="InterPro" id="IPR036388">
    <property type="entry name" value="WH-like_DNA-bd_sf"/>
</dbReference>
<evidence type="ECO:0000313" key="2">
    <source>
        <dbReference type="Proteomes" id="UP000054047"/>
    </source>
</evidence>
<reference evidence="1 2" key="1">
    <citation type="submission" date="2013-12" db="EMBL/GenBank/DDBJ databases">
        <title>Draft genome of the parsitic nematode Ancylostoma duodenale.</title>
        <authorList>
            <person name="Mitreva M."/>
        </authorList>
    </citation>
    <scope>NUCLEOTIDE SEQUENCE [LARGE SCALE GENOMIC DNA]</scope>
    <source>
        <strain evidence="1 2">Zhejiang</strain>
    </source>
</reference>
<dbReference type="EMBL" id="KN768021">
    <property type="protein sequence ID" value="KIH47206.1"/>
    <property type="molecule type" value="Genomic_DNA"/>
</dbReference>
<dbReference type="OrthoDB" id="6137736at2759"/>
<gene>
    <name evidence="1" type="ORF">ANCDUO_22735</name>
</gene>
<sequence>MMIFDRIRFRRGDEGHEDGPHVRGRPVMNDEALEEVVESNPRQTTRELALKFEYSHMTIRNYLNAIGKRRRCGKQLSHQLRQFEHAGYNQPNLAPPFQNPWLFRNSLNQETAVAQQRGAAKPDPEI</sequence>
<evidence type="ECO:0000313" key="1">
    <source>
        <dbReference type="EMBL" id="KIH47206.1"/>
    </source>
</evidence>
<dbReference type="Gene3D" id="1.10.10.10">
    <property type="entry name" value="Winged helix-like DNA-binding domain superfamily/Winged helix DNA-binding domain"/>
    <property type="match status" value="1"/>
</dbReference>